<evidence type="ECO:0000313" key="1">
    <source>
        <dbReference type="EMBL" id="KFI92397.1"/>
    </source>
</evidence>
<sequence>MCAYPCQAKFQSAPSVRRVTNAVSTPLAILAFQSAPSVRRVTALVALSNASCMISIRTLREEGDNGSATIRFFAVSFQSAPSVRRVTGWGIRSACMRGNFNPHPP</sequence>
<reference evidence="1 2" key="1">
    <citation type="submission" date="2014-03" db="EMBL/GenBank/DDBJ databases">
        <title>Genomics of Bifidobacteria.</title>
        <authorList>
            <person name="Ventura M."/>
            <person name="Milani C."/>
            <person name="Lugli G.A."/>
        </authorList>
    </citation>
    <scope>NUCLEOTIDE SEQUENCE [LARGE SCALE GENOMIC DNA]</scope>
    <source>
        <strain evidence="1 2">DSM 23967</strain>
    </source>
</reference>
<organism evidence="1 2">
    <name type="scientific">Bifidobacterium saguini DSM 23967</name>
    <dbReference type="NCBI Taxonomy" id="1437607"/>
    <lineage>
        <taxon>Bacteria</taxon>
        <taxon>Bacillati</taxon>
        <taxon>Actinomycetota</taxon>
        <taxon>Actinomycetes</taxon>
        <taxon>Bifidobacteriales</taxon>
        <taxon>Bifidobacteriaceae</taxon>
        <taxon>Bifidobacterium</taxon>
    </lineage>
</organism>
<dbReference type="EMBL" id="JGZN01000008">
    <property type="protein sequence ID" value="KFI92397.1"/>
    <property type="molecule type" value="Genomic_DNA"/>
</dbReference>
<proteinExistence type="predicted"/>
<evidence type="ECO:0000313" key="2">
    <source>
        <dbReference type="Proteomes" id="UP000029066"/>
    </source>
</evidence>
<comment type="caution">
    <text evidence="1">The sequence shown here is derived from an EMBL/GenBank/DDBJ whole genome shotgun (WGS) entry which is preliminary data.</text>
</comment>
<dbReference type="AlphaFoldDB" id="A0A087DA47"/>
<dbReference type="Proteomes" id="UP000029066">
    <property type="component" value="Unassembled WGS sequence"/>
</dbReference>
<protein>
    <submittedName>
        <fullName evidence="1">Uncharacterized protein</fullName>
    </submittedName>
</protein>
<accession>A0A087DA47</accession>
<gene>
    <name evidence="1" type="ORF">BISA_0797</name>
</gene>
<name>A0A087DA47_9BIFI</name>